<dbReference type="InterPro" id="IPR036291">
    <property type="entry name" value="NAD(P)-bd_dom_sf"/>
</dbReference>
<protein>
    <submittedName>
        <fullName evidence="3">Gfo/Idh/MocA family oxidoreductase</fullName>
    </submittedName>
</protein>
<reference evidence="3 4" key="1">
    <citation type="submission" date="2022-09" db="EMBL/GenBank/DDBJ databases">
        <authorList>
            <person name="Han X.L."/>
            <person name="Wang Q."/>
            <person name="Lu T."/>
        </authorList>
    </citation>
    <scope>NUCLEOTIDE SEQUENCE [LARGE SCALE GENOMIC DNA]</scope>
    <source>
        <strain evidence="3 4">WQ 127069</strain>
    </source>
</reference>
<dbReference type="InterPro" id="IPR055170">
    <property type="entry name" value="GFO_IDH_MocA-like_dom"/>
</dbReference>
<dbReference type="Proteomes" id="UP001652445">
    <property type="component" value="Unassembled WGS sequence"/>
</dbReference>
<dbReference type="Gene3D" id="3.30.360.10">
    <property type="entry name" value="Dihydrodipicolinate Reductase, domain 2"/>
    <property type="match status" value="1"/>
</dbReference>
<dbReference type="EMBL" id="JAOQIO010000098">
    <property type="protein sequence ID" value="MCU6796092.1"/>
    <property type="molecule type" value="Genomic_DNA"/>
</dbReference>
<dbReference type="InterPro" id="IPR051450">
    <property type="entry name" value="Gfo/Idh/MocA_Oxidoreductases"/>
</dbReference>
<evidence type="ECO:0000259" key="2">
    <source>
        <dbReference type="Pfam" id="PF22725"/>
    </source>
</evidence>
<feature type="domain" description="GFO/IDH/MocA-like oxidoreductase" evidence="2">
    <location>
        <begin position="131"/>
        <end position="250"/>
    </location>
</feature>
<dbReference type="SUPFAM" id="SSF55347">
    <property type="entry name" value="Glyceraldehyde-3-phosphate dehydrogenase-like, C-terminal domain"/>
    <property type="match status" value="1"/>
</dbReference>
<organism evidence="3 4">
    <name type="scientific">Paenibacillus baimaensis</name>
    <dbReference type="NCBI Taxonomy" id="2982185"/>
    <lineage>
        <taxon>Bacteria</taxon>
        <taxon>Bacillati</taxon>
        <taxon>Bacillota</taxon>
        <taxon>Bacilli</taxon>
        <taxon>Bacillales</taxon>
        <taxon>Paenibacillaceae</taxon>
        <taxon>Paenibacillus</taxon>
    </lineage>
</organism>
<keyword evidence="4" id="KW-1185">Reference proteome</keyword>
<proteinExistence type="predicted"/>
<dbReference type="Pfam" id="PF22725">
    <property type="entry name" value="GFO_IDH_MocA_C3"/>
    <property type="match status" value="1"/>
</dbReference>
<dbReference type="Pfam" id="PF01408">
    <property type="entry name" value="GFO_IDH_MocA"/>
    <property type="match status" value="1"/>
</dbReference>
<evidence type="ECO:0000259" key="1">
    <source>
        <dbReference type="Pfam" id="PF01408"/>
    </source>
</evidence>
<evidence type="ECO:0000313" key="3">
    <source>
        <dbReference type="EMBL" id="MCU6796092.1"/>
    </source>
</evidence>
<dbReference type="PANTHER" id="PTHR43377:SF1">
    <property type="entry name" value="BILIVERDIN REDUCTASE A"/>
    <property type="match status" value="1"/>
</dbReference>
<dbReference type="Gene3D" id="3.40.50.720">
    <property type="entry name" value="NAD(P)-binding Rossmann-like Domain"/>
    <property type="match status" value="1"/>
</dbReference>
<accession>A0ABT2UQI0</accession>
<name>A0ABT2UQI0_9BACL</name>
<feature type="domain" description="Gfo/Idh/MocA-like oxidoreductase N-terminal" evidence="1">
    <location>
        <begin position="4"/>
        <end position="121"/>
    </location>
</feature>
<dbReference type="PANTHER" id="PTHR43377">
    <property type="entry name" value="BILIVERDIN REDUCTASE A"/>
    <property type="match status" value="1"/>
</dbReference>
<gene>
    <name evidence="3" type="ORF">OB236_28625</name>
</gene>
<sequence length="328" mass="36372">MDLKAAVIGAGIISDQHFEAMQRTEGYTPCAVVDINKDKAEQAAKRYGVRAYTDYHEMMETEQPNVAAIALPHFLHKETALYAAERGCHLMLEKPMALTTTECDEIIAAARRGNIRILVGHTQHYMAENLAAKAILNSGELGELVMINDTRHIHYYKDSRPQWFLEKAKSGGGILANLGAHSIDKIQWLTDSYVRRVRASVSHHGKRGDVEGSGIIWLELDNGIPATIVQSGYPGASRNETELIFTGGMLKLNTGQDLWISRGGTYEPVEVTAIATPFELQYRELRDAIREARDPECSGDYGRSVIAAIEQVYRSAETGTEQEVTRPV</sequence>
<dbReference type="SUPFAM" id="SSF51735">
    <property type="entry name" value="NAD(P)-binding Rossmann-fold domains"/>
    <property type="match status" value="1"/>
</dbReference>
<dbReference type="InterPro" id="IPR000683">
    <property type="entry name" value="Gfo/Idh/MocA-like_OxRdtase_N"/>
</dbReference>
<evidence type="ECO:0000313" key="4">
    <source>
        <dbReference type="Proteomes" id="UP001652445"/>
    </source>
</evidence>
<comment type="caution">
    <text evidence="3">The sequence shown here is derived from an EMBL/GenBank/DDBJ whole genome shotgun (WGS) entry which is preliminary data.</text>
</comment>